<reference evidence="1" key="1">
    <citation type="submission" date="2021-06" db="EMBL/GenBank/DDBJ databases">
        <authorList>
            <person name="Kallberg Y."/>
            <person name="Tangrot J."/>
            <person name="Rosling A."/>
        </authorList>
    </citation>
    <scope>NUCLEOTIDE SEQUENCE</scope>
    <source>
        <strain evidence="1">MA461A</strain>
    </source>
</reference>
<protein>
    <submittedName>
        <fullName evidence="1">4195_t:CDS:1</fullName>
    </submittedName>
</protein>
<accession>A0ACA9SDG8</accession>
<proteinExistence type="predicted"/>
<name>A0ACA9SDG8_9GLOM</name>
<keyword evidence="2" id="KW-1185">Reference proteome</keyword>
<evidence type="ECO:0000313" key="1">
    <source>
        <dbReference type="EMBL" id="CAG8835002.1"/>
    </source>
</evidence>
<organism evidence="1 2">
    <name type="scientific">Racocetra persica</name>
    <dbReference type="NCBI Taxonomy" id="160502"/>
    <lineage>
        <taxon>Eukaryota</taxon>
        <taxon>Fungi</taxon>
        <taxon>Fungi incertae sedis</taxon>
        <taxon>Mucoromycota</taxon>
        <taxon>Glomeromycotina</taxon>
        <taxon>Glomeromycetes</taxon>
        <taxon>Diversisporales</taxon>
        <taxon>Gigasporaceae</taxon>
        <taxon>Racocetra</taxon>
    </lineage>
</organism>
<dbReference type="EMBL" id="CAJVQC010110743">
    <property type="protein sequence ID" value="CAG8835002.1"/>
    <property type="molecule type" value="Genomic_DNA"/>
</dbReference>
<comment type="caution">
    <text evidence="1">The sequence shown here is derived from an EMBL/GenBank/DDBJ whole genome shotgun (WGS) entry which is preliminary data.</text>
</comment>
<evidence type="ECO:0000313" key="2">
    <source>
        <dbReference type="Proteomes" id="UP000789920"/>
    </source>
</evidence>
<dbReference type="Proteomes" id="UP000789920">
    <property type="component" value="Unassembled WGS sequence"/>
</dbReference>
<gene>
    <name evidence="1" type="ORF">RPERSI_LOCUS29390</name>
</gene>
<feature type="non-terminal residue" evidence="1">
    <location>
        <position position="1"/>
    </location>
</feature>
<sequence>VLCYQFDKDEQKVCLLPEDNENQMNLFDTANFALIMVVDYMPGFLKMRRLRTKIPPPDPTQPNNPDPRYITERNSYFLGQQFSFNAGQTGLPVYFSDGEIEIAYRYNADIENSMELARAIVAQLNQQQQGQGRGQNQAPMEVEDEDADL</sequence>